<reference evidence="1 2" key="1">
    <citation type="submission" date="2016-10" db="EMBL/GenBank/DDBJ databases">
        <authorList>
            <person name="de Groot N.N."/>
        </authorList>
    </citation>
    <scope>NUCLEOTIDE SEQUENCE [LARGE SCALE GENOMIC DNA]</scope>
    <source>
        <strain evidence="1 2">CGMCC 1.7031</strain>
    </source>
</reference>
<keyword evidence="2" id="KW-1185">Reference proteome</keyword>
<evidence type="ECO:0000313" key="2">
    <source>
        <dbReference type="Proteomes" id="UP000199354"/>
    </source>
</evidence>
<protein>
    <submittedName>
        <fullName evidence="1">Uncharacterized protein</fullName>
    </submittedName>
</protein>
<name>A0A1G5JKQ3_9FLAO</name>
<sequence>MRFTSDKYETQPSVDVLQSSRKQTIVIFSISYIRIKKLLMILFIRLQIVKN</sequence>
<dbReference type="STRING" id="490189.SAMN02927903_02769"/>
<evidence type="ECO:0000313" key="1">
    <source>
        <dbReference type="EMBL" id="SCY88906.1"/>
    </source>
</evidence>
<gene>
    <name evidence="1" type="ORF">SAMN02927903_02769</name>
</gene>
<proteinExistence type="predicted"/>
<dbReference type="Proteomes" id="UP000199354">
    <property type="component" value="Unassembled WGS sequence"/>
</dbReference>
<dbReference type="AlphaFoldDB" id="A0A1G5JKQ3"/>
<dbReference type="EMBL" id="FMVF01000014">
    <property type="protein sequence ID" value="SCY88906.1"/>
    <property type="molecule type" value="Genomic_DNA"/>
</dbReference>
<accession>A0A1G5JKQ3</accession>
<organism evidence="1 2">
    <name type="scientific">Flavobacterium caeni</name>
    <dbReference type="NCBI Taxonomy" id="490189"/>
    <lineage>
        <taxon>Bacteria</taxon>
        <taxon>Pseudomonadati</taxon>
        <taxon>Bacteroidota</taxon>
        <taxon>Flavobacteriia</taxon>
        <taxon>Flavobacteriales</taxon>
        <taxon>Flavobacteriaceae</taxon>
        <taxon>Flavobacterium</taxon>
    </lineage>
</organism>